<dbReference type="PANTHER" id="PTHR23325">
    <property type="entry name" value="SERUM RESPONSE FACTOR-BINDING"/>
    <property type="match status" value="1"/>
</dbReference>
<dbReference type="GO" id="GO:0030686">
    <property type="term" value="C:90S preribosome"/>
    <property type="evidence" value="ECO:0007669"/>
    <property type="project" value="TreeGrafter"/>
</dbReference>
<comment type="caution">
    <text evidence="4">The sequence shown here is derived from an EMBL/GenBank/DDBJ whole genome shotgun (WGS) entry which is preliminary data.</text>
</comment>
<keyword evidence="1" id="KW-0175">Coiled coil</keyword>
<feature type="domain" description="Bud22" evidence="3">
    <location>
        <begin position="31"/>
        <end position="491"/>
    </location>
</feature>
<evidence type="ECO:0000256" key="2">
    <source>
        <dbReference type="SAM" id="MobiDB-lite"/>
    </source>
</evidence>
<feature type="region of interest" description="Disordered" evidence="2">
    <location>
        <begin position="173"/>
        <end position="372"/>
    </location>
</feature>
<feature type="compositionally biased region" description="Acidic residues" evidence="2">
    <location>
        <begin position="187"/>
        <end position="205"/>
    </location>
</feature>
<sequence length="492" mass="53422">MAPFARKNSKRKRDDTNEDEEDFVKTIQGKLHHGLKEIKHAAKKAKAFEIRRIIKRLKQLKKQPAQSSEIQRAEAELELLKALDHDRLAHAALYTKLHKDHLVKNAHIFQASSSILTPPSHASPTKADSKRSSSVADVSIQMKLESRVLSSKTLATEVKTVLDHLRHIVEPLTPLSGKMNGTHDNVGDEDEEAEEDTEDENDGDSETSKRIPDARSDLRASESDEDSSVYDDDELKQGHGGLAQRSLEASQSDNEASNADDAGWESGSISPTSPPPKRLKLGHSATPGVTGGSTDEDKEDVQSNDASDSDEVLTSSRFLPSLNVGFTRGESDGSDWSGAEDDANAGDGKQRKNRRGQRARQAIWEKKYGKNANHIKHQREQEHALAEAQALAARAKRGGIVRGRGRGGAVGSGVPKHLDGGWKGGAENAKARMVTGGTPLPKGVPPRTGKGGKKETGTALGALHPSWEAKRKMKEKEKIAIVPAQGKKIKFS</sequence>
<accession>A0A9P6B509</accession>
<feature type="region of interest" description="Disordered" evidence="2">
    <location>
        <begin position="115"/>
        <end position="137"/>
    </location>
</feature>
<dbReference type="Proteomes" id="UP000886523">
    <property type="component" value="Unassembled WGS sequence"/>
</dbReference>
<feature type="compositionally biased region" description="Basic and acidic residues" evidence="2">
    <location>
        <begin position="206"/>
        <end position="222"/>
    </location>
</feature>
<evidence type="ECO:0000313" key="5">
    <source>
        <dbReference type="Proteomes" id="UP000886523"/>
    </source>
</evidence>
<proteinExistence type="predicted"/>
<dbReference type="Pfam" id="PF09073">
    <property type="entry name" value="BUD22"/>
    <property type="match status" value="1"/>
</dbReference>
<feature type="region of interest" description="Disordered" evidence="2">
    <location>
        <begin position="399"/>
        <end position="475"/>
    </location>
</feature>
<keyword evidence="5" id="KW-1185">Reference proteome</keyword>
<evidence type="ECO:0000256" key="1">
    <source>
        <dbReference type="ARBA" id="ARBA00023054"/>
    </source>
</evidence>
<dbReference type="InterPro" id="IPR015158">
    <property type="entry name" value="Bud22_dom"/>
</dbReference>
<protein>
    <recommendedName>
        <fullName evidence="3">Bud22 domain-containing protein</fullName>
    </recommendedName>
</protein>
<organism evidence="4 5">
    <name type="scientific">Hydnum rufescens UP504</name>
    <dbReference type="NCBI Taxonomy" id="1448309"/>
    <lineage>
        <taxon>Eukaryota</taxon>
        <taxon>Fungi</taxon>
        <taxon>Dikarya</taxon>
        <taxon>Basidiomycota</taxon>
        <taxon>Agaricomycotina</taxon>
        <taxon>Agaricomycetes</taxon>
        <taxon>Cantharellales</taxon>
        <taxon>Hydnaceae</taxon>
        <taxon>Hydnum</taxon>
    </lineage>
</organism>
<evidence type="ECO:0000259" key="3">
    <source>
        <dbReference type="Pfam" id="PF09073"/>
    </source>
</evidence>
<feature type="compositionally biased region" description="Acidic residues" evidence="2">
    <location>
        <begin position="223"/>
        <end position="234"/>
    </location>
</feature>
<dbReference type="InterPro" id="IPR037393">
    <property type="entry name" value="Bud22/SRFB1"/>
</dbReference>
<reference evidence="4" key="1">
    <citation type="journal article" date="2020" name="Nat. Commun.">
        <title>Large-scale genome sequencing of mycorrhizal fungi provides insights into the early evolution of symbiotic traits.</title>
        <authorList>
            <person name="Miyauchi S."/>
            <person name="Kiss E."/>
            <person name="Kuo A."/>
            <person name="Drula E."/>
            <person name="Kohler A."/>
            <person name="Sanchez-Garcia M."/>
            <person name="Morin E."/>
            <person name="Andreopoulos B."/>
            <person name="Barry K.W."/>
            <person name="Bonito G."/>
            <person name="Buee M."/>
            <person name="Carver A."/>
            <person name="Chen C."/>
            <person name="Cichocki N."/>
            <person name="Clum A."/>
            <person name="Culley D."/>
            <person name="Crous P.W."/>
            <person name="Fauchery L."/>
            <person name="Girlanda M."/>
            <person name="Hayes R.D."/>
            <person name="Keri Z."/>
            <person name="LaButti K."/>
            <person name="Lipzen A."/>
            <person name="Lombard V."/>
            <person name="Magnuson J."/>
            <person name="Maillard F."/>
            <person name="Murat C."/>
            <person name="Nolan M."/>
            <person name="Ohm R.A."/>
            <person name="Pangilinan J."/>
            <person name="Pereira M.F."/>
            <person name="Perotto S."/>
            <person name="Peter M."/>
            <person name="Pfister S."/>
            <person name="Riley R."/>
            <person name="Sitrit Y."/>
            <person name="Stielow J.B."/>
            <person name="Szollosi G."/>
            <person name="Zifcakova L."/>
            <person name="Stursova M."/>
            <person name="Spatafora J.W."/>
            <person name="Tedersoo L."/>
            <person name="Vaario L.M."/>
            <person name="Yamada A."/>
            <person name="Yan M."/>
            <person name="Wang P."/>
            <person name="Xu J."/>
            <person name="Bruns T."/>
            <person name="Baldrian P."/>
            <person name="Vilgalys R."/>
            <person name="Dunand C."/>
            <person name="Henrissat B."/>
            <person name="Grigoriev I.V."/>
            <person name="Hibbett D."/>
            <person name="Nagy L.G."/>
            <person name="Martin F.M."/>
        </authorList>
    </citation>
    <scope>NUCLEOTIDE SEQUENCE</scope>
    <source>
        <strain evidence="4">UP504</strain>
    </source>
</reference>
<dbReference type="GO" id="GO:0030490">
    <property type="term" value="P:maturation of SSU-rRNA"/>
    <property type="evidence" value="ECO:0007669"/>
    <property type="project" value="TreeGrafter"/>
</dbReference>
<feature type="compositionally biased region" description="Polar residues" evidence="2">
    <location>
        <begin position="247"/>
        <end position="257"/>
    </location>
</feature>
<dbReference type="EMBL" id="MU128939">
    <property type="protein sequence ID" value="KAF9516436.1"/>
    <property type="molecule type" value="Genomic_DNA"/>
</dbReference>
<feature type="region of interest" description="Disordered" evidence="2">
    <location>
        <begin position="1"/>
        <end position="21"/>
    </location>
</feature>
<evidence type="ECO:0000313" key="4">
    <source>
        <dbReference type="EMBL" id="KAF9516436.1"/>
    </source>
</evidence>
<name>A0A9P6B509_9AGAM</name>
<dbReference type="GO" id="GO:0005634">
    <property type="term" value="C:nucleus"/>
    <property type="evidence" value="ECO:0007669"/>
    <property type="project" value="TreeGrafter"/>
</dbReference>
<dbReference type="OrthoDB" id="3364872at2759"/>
<gene>
    <name evidence="4" type="ORF">BS47DRAFT_662974</name>
</gene>
<dbReference type="AlphaFoldDB" id="A0A9P6B509"/>
<dbReference type="PANTHER" id="PTHR23325:SF1">
    <property type="entry name" value="SERUM RESPONSE FACTOR-BINDING PROTEIN 1"/>
    <property type="match status" value="1"/>
</dbReference>